<feature type="transmembrane region" description="Helical" evidence="7">
    <location>
        <begin position="278"/>
        <end position="296"/>
    </location>
</feature>
<name>A0ABY9T8S4_BREBE</name>
<keyword evidence="5 7" id="KW-1133">Transmembrane helix</keyword>
<dbReference type="SUPFAM" id="SSF103473">
    <property type="entry name" value="MFS general substrate transporter"/>
    <property type="match status" value="1"/>
</dbReference>
<dbReference type="Pfam" id="PF07690">
    <property type="entry name" value="MFS_1"/>
    <property type="match status" value="1"/>
</dbReference>
<keyword evidence="2" id="KW-0813">Transport</keyword>
<protein>
    <submittedName>
        <fullName evidence="9">MFS transporter</fullName>
    </submittedName>
</protein>
<feature type="transmembrane region" description="Helical" evidence="7">
    <location>
        <begin position="131"/>
        <end position="153"/>
    </location>
</feature>
<keyword evidence="3" id="KW-1003">Cell membrane</keyword>
<dbReference type="InterPro" id="IPR036259">
    <property type="entry name" value="MFS_trans_sf"/>
</dbReference>
<keyword evidence="6 7" id="KW-0472">Membrane</keyword>
<evidence type="ECO:0000256" key="5">
    <source>
        <dbReference type="ARBA" id="ARBA00022989"/>
    </source>
</evidence>
<dbReference type="EMBL" id="CP134050">
    <property type="protein sequence ID" value="WNC16508.1"/>
    <property type="molecule type" value="Genomic_DNA"/>
</dbReference>
<feature type="transmembrane region" description="Helical" evidence="7">
    <location>
        <begin position="249"/>
        <end position="271"/>
    </location>
</feature>
<feature type="transmembrane region" description="Helical" evidence="7">
    <location>
        <begin position="159"/>
        <end position="177"/>
    </location>
</feature>
<dbReference type="RefSeq" id="WP_310771231.1">
    <property type="nucleotide sequence ID" value="NZ_CP134050.1"/>
</dbReference>
<reference evidence="9 10" key="1">
    <citation type="submission" date="2023-09" db="EMBL/GenBank/DDBJ databases">
        <title>Complete Genome and Methylome dissection of Bacillus brevis NEB573 original source of BbsI restriction endonuclease.</title>
        <authorList>
            <person name="Fomenkov A."/>
            <person name="Roberts R.D."/>
        </authorList>
    </citation>
    <scope>NUCLEOTIDE SEQUENCE [LARGE SCALE GENOMIC DNA]</scope>
    <source>
        <strain evidence="9 10">NEB573</strain>
    </source>
</reference>
<comment type="subcellular location">
    <subcellularLocation>
        <location evidence="1">Cell membrane</location>
        <topology evidence="1">Multi-pass membrane protein</topology>
    </subcellularLocation>
</comment>
<evidence type="ECO:0000313" key="10">
    <source>
        <dbReference type="Proteomes" id="UP001256827"/>
    </source>
</evidence>
<proteinExistence type="predicted"/>
<evidence type="ECO:0000313" key="9">
    <source>
        <dbReference type="EMBL" id="WNC16508.1"/>
    </source>
</evidence>
<feature type="transmembrane region" description="Helical" evidence="7">
    <location>
        <begin position="99"/>
        <end position="119"/>
    </location>
</feature>
<evidence type="ECO:0000256" key="4">
    <source>
        <dbReference type="ARBA" id="ARBA00022692"/>
    </source>
</evidence>
<evidence type="ECO:0000256" key="6">
    <source>
        <dbReference type="ARBA" id="ARBA00023136"/>
    </source>
</evidence>
<feature type="transmembrane region" description="Helical" evidence="7">
    <location>
        <begin position="40"/>
        <end position="58"/>
    </location>
</feature>
<evidence type="ECO:0000256" key="1">
    <source>
        <dbReference type="ARBA" id="ARBA00004651"/>
    </source>
</evidence>
<dbReference type="CDD" id="cd17325">
    <property type="entry name" value="MFS_MdtG_SLC18_like"/>
    <property type="match status" value="1"/>
</dbReference>
<dbReference type="PANTHER" id="PTHR43414">
    <property type="entry name" value="MULTIDRUG RESISTANCE PROTEIN MDTG"/>
    <property type="match status" value="1"/>
</dbReference>
<feature type="transmembrane region" description="Helical" evidence="7">
    <location>
        <begin position="215"/>
        <end position="237"/>
    </location>
</feature>
<evidence type="ECO:0000256" key="3">
    <source>
        <dbReference type="ARBA" id="ARBA00022475"/>
    </source>
</evidence>
<dbReference type="Gene3D" id="1.20.1250.20">
    <property type="entry name" value="MFS general substrate transporter like domains"/>
    <property type="match status" value="1"/>
</dbReference>
<evidence type="ECO:0000259" key="8">
    <source>
        <dbReference type="PROSITE" id="PS50850"/>
    </source>
</evidence>
<dbReference type="PRINTS" id="PR01035">
    <property type="entry name" value="TCRTETA"/>
</dbReference>
<feature type="transmembrane region" description="Helical" evidence="7">
    <location>
        <begin position="368"/>
        <end position="386"/>
    </location>
</feature>
<accession>A0ABY9T8S4</accession>
<keyword evidence="4 7" id="KW-0812">Transmembrane</keyword>
<dbReference type="PANTHER" id="PTHR43414:SF6">
    <property type="entry name" value="MULTIDRUG RESISTANCE PROTEIN MDTG"/>
    <property type="match status" value="1"/>
</dbReference>
<dbReference type="PROSITE" id="PS50850">
    <property type="entry name" value="MFS"/>
    <property type="match status" value="1"/>
</dbReference>
<dbReference type="InterPro" id="IPR001958">
    <property type="entry name" value="Tet-R_TetA/multi-R_MdtG-like"/>
</dbReference>
<evidence type="ECO:0000256" key="2">
    <source>
        <dbReference type="ARBA" id="ARBA00022448"/>
    </source>
</evidence>
<dbReference type="Proteomes" id="UP001256827">
    <property type="component" value="Chromosome"/>
</dbReference>
<feature type="transmembrane region" description="Helical" evidence="7">
    <location>
        <begin position="7"/>
        <end position="28"/>
    </location>
</feature>
<dbReference type="InterPro" id="IPR020846">
    <property type="entry name" value="MFS_dom"/>
</dbReference>
<feature type="domain" description="Major facilitator superfamily (MFS) profile" evidence="8">
    <location>
        <begin position="4"/>
        <end position="390"/>
    </location>
</feature>
<evidence type="ECO:0000256" key="7">
    <source>
        <dbReference type="SAM" id="Phobius"/>
    </source>
</evidence>
<dbReference type="InterPro" id="IPR011701">
    <property type="entry name" value="MFS"/>
</dbReference>
<feature type="transmembrane region" description="Helical" evidence="7">
    <location>
        <begin position="70"/>
        <end position="93"/>
    </location>
</feature>
<keyword evidence="10" id="KW-1185">Reference proteome</keyword>
<gene>
    <name evidence="9" type="ORF">RGB73_09365</name>
</gene>
<sequence>MPTTVLFLMSTMFIANIGFGIILPTLPFLSRHVGASTFELGLALSAFAIAQLLFSSFWGALSDRVGKRPVLILGIVGYGVTSALVGLSPHVWVLLLLRFLSGALCSAVMPSSLSLAAAASKPEMRPRVMAYMGSVNGIGFIVGPPLGAFLSVFGLQVPFAAVGFLSVLNGIVAFWLLPAEAPAAKAGGGARLSPWAFLQVGNHLSAMFNRTIAPFLGGTLAFTTADATITSTLSFFLTDTLHSTQAMAGWAFMVNGGVGAMIQMAMFSMMYQKWGERATIVTGFLFGSLGYLTLGLSTNVGWVFVAITLLAFCRGFAFPAMTSAISLRTTVHSQGSSFGSQMTFNSLGRTIGPLIAGWLFAYHERFPYFFACALLLLAVLMIRVGVKEKLSARAEQA</sequence>
<organism evidence="9 10">
    <name type="scientific">Brevibacillus brevis</name>
    <name type="common">Bacillus brevis</name>
    <dbReference type="NCBI Taxonomy" id="1393"/>
    <lineage>
        <taxon>Bacteria</taxon>
        <taxon>Bacillati</taxon>
        <taxon>Bacillota</taxon>
        <taxon>Bacilli</taxon>
        <taxon>Bacillales</taxon>
        <taxon>Paenibacillaceae</taxon>
        <taxon>Brevibacillus</taxon>
    </lineage>
</organism>